<dbReference type="AlphaFoldDB" id="A0A2P7AQI0"/>
<organism evidence="5 6">
    <name type="scientific">Phyllobacterium sophorae</name>
    <dbReference type="NCBI Taxonomy" id="1520277"/>
    <lineage>
        <taxon>Bacteria</taxon>
        <taxon>Pseudomonadati</taxon>
        <taxon>Pseudomonadota</taxon>
        <taxon>Alphaproteobacteria</taxon>
        <taxon>Hyphomicrobiales</taxon>
        <taxon>Phyllobacteriaceae</taxon>
        <taxon>Phyllobacterium</taxon>
    </lineage>
</organism>
<evidence type="ECO:0000259" key="4">
    <source>
        <dbReference type="PROSITE" id="PS50949"/>
    </source>
</evidence>
<evidence type="ECO:0000313" key="5">
    <source>
        <dbReference type="EMBL" id="PSH56486.1"/>
    </source>
</evidence>
<dbReference type="SUPFAM" id="SSF46785">
    <property type="entry name" value="Winged helix' DNA-binding domain"/>
    <property type="match status" value="1"/>
</dbReference>
<comment type="caution">
    <text evidence="5">The sequence shown here is derived from an EMBL/GenBank/DDBJ whole genome shotgun (WGS) entry which is preliminary data.</text>
</comment>
<dbReference type="Pfam" id="PF07702">
    <property type="entry name" value="UTRA"/>
    <property type="match status" value="1"/>
</dbReference>
<dbReference type="Gene3D" id="1.10.10.10">
    <property type="entry name" value="Winged helix-like DNA-binding domain superfamily/Winged helix DNA-binding domain"/>
    <property type="match status" value="1"/>
</dbReference>
<keyword evidence="2" id="KW-0238">DNA-binding</keyword>
<dbReference type="InterPro" id="IPR012702">
    <property type="entry name" value="CP_lyase_PhnF"/>
</dbReference>
<dbReference type="InterPro" id="IPR028978">
    <property type="entry name" value="Chorismate_lyase_/UTRA_dom_sf"/>
</dbReference>
<dbReference type="PRINTS" id="PR00035">
    <property type="entry name" value="HTHGNTR"/>
</dbReference>
<dbReference type="GO" id="GO:0003700">
    <property type="term" value="F:DNA-binding transcription factor activity"/>
    <property type="evidence" value="ECO:0007669"/>
    <property type="project" value="InterPro"/>
</dbReference>
<dbReference type="InterPro" id="IPR000524">
    <property type="entry name" value="Tscrpt_reg_HTH_GntR"/>
</dbReference>
<dbReference type="RefSeq" id="WP_106667547.1">
    <property type="nucleotide sequence ID" value="NZ_PGGM01000021.1"/>
</dbReference>
<keyword evidence="1" id="KW-0805">Transcription regulation</keyword>
<dbReference type="Gene3D" id="3.40.1410.10">
    <property type="entry name" value="Chorismate lyase-like"/>
    <property type="match status" value="1"/>
</dbReference>
<dbReference type="InterPro" id="IPR050679">
    <property type="entry name" value="Bact_HTH_transcr_reg"/>
</dbReference>
<gene>
    <name evidence="5" type="primary">phnF</name>
    <name evidence="5" type="ORF">CU103_29205</name>
</gene>
<dbReference type="SMART" id="SM00345">
    <property type="entry name" value="HTH_GNTR"/>
    <property type="match status" value="1"/>
</dbReference>
<keyword evidence="6" id="KW-1185">Reference proteome</keyword>
<reference evidence="6" key="1">
    <citation type="submission" date="2017-11" db="EMBL/GenBank/DDBJ databases">
        <authorList>
            <person name="Kuznetsova I."/>
            <person name="Sazanova A."/>
            <person name="Chirak E."/>
            <person name="Safronova V."/>
            <person name="Willems A."/>
        </authorList>
    </citation>
    <scope>NUCLEOTIDE SEQUENCE [LARGE SCALE GENOMIC DNA]</scope>
    <source>
        <strain evidence="6">CCBAU 03422</strain>
    </source>
</reference>
<accession>A0A2P7AQI0</accession>
<evidence type="ECO:0000256" key="2">
    <source>
        <dbReference type="ARBA" id="ARBA00023125"/>
    </source>
</evidence>
<dbReference type="PANTHER" id="PTHR44846:SF1">
    <property type="entry name" value="MANNOSYL-D-GLYCERATE TRANSPORT_METABOLISM SYSTEM REPRESSOR MNGR-RELATED"/>
    <property type="match status" value="1"/>
</dbReference>
<dbReference type="PANTHER" id="PTHR44846">
    <property type="entry name" value="MANNOSYL-D-GLYCERATE TRANSPORT/METABOLISM SYSTEM REPRESSOR MNGR-RELATED"/>
    <property type="match status" value="1"/>
</dbReference>
<evidence type="ECO:0000256" key="1">
    <source>
        <dbReference type="ARBA" id="ARBA00023015"/>
    </source>
</evidence>
<keyword evidence="3" id="KW-0804">Transcription</keyword>
<name>A0A2P7AQI0_9HYPH</name>
<dbReference type="SMART" id="SM00866">
    <property type="entry name" value="UTRA"/>
    <property type="match status" value="1"/>
</dbReference>
<dbReference type="OrthoDB" id="5454556at2"/>
<sequence>MAPKILPPLEPGVVDRARALPLWRQVQLELERDIKKGEMAAGERLPTEADLAVRFSVHRHTIRRALDALRDKDLIRVEHGHGIYVRENTIAHAITPNARLSATVRQLSQSADRKVLGSEKVNADLLVSRALNIRNRSLVRQIDLLDFINGVPVSLSAMYFVLPRFSGIEKHITATGSITTSFAKLGVDKYQRKETRLSARLPTREEAELLVQPRSLPIMTILSVDVDDHGVPIAYCQSCVSTRWIELVVRF</sequence>
<dbReference type="NCBIfam" id="TIGR02325">
    <property type="entry name" value="C_P_lyase_phnF"/>
    <property type="match status" value="1"/>
</dbReference>
<dbReference type="GO" id="GO:0045892">
    <property type="term" value="P:negative regulation of DNA-templated transcription"/>
    <property type="evidence" value="ECO:0007669"/>
    <property type="project" value="TreeGrafter"/>
</dbReference>
<dbReference type="PROSITE" id="PS50949">
    <property type="entry name" value="HTH_GNTR"/>
    <property type="match status" value="1"/>
</dbReference>
<evidence type="ECO:0000256" key="3">
    <source>
        <dbReference type="ARBA" id="ARBA00023163"/>
    </source>
</evidence>
<feature type="domain" description="HTH gntR-type" evidence="4">
    <location>
        <begin position="20"/>
        <end position="88"/>
    </location>
</feature>
<dbReference type="InterPro" id="IPR011663">
    <property type="entry name" value="UTRA"/>
</dbReference>
<dbReference type="Proteomes" id="UP000241764">
    <property type="component" value="Unassembled WGS sequence"/>
</dbReference>
<protein>
    <submittedName>
        <fullName evidence="5">Phosphonate metabolism transcriptional regulator PhnF</fullName>
    </submittedName>
</protein>
<dbReference type="CDD" id="cd07377">
    <property type="entry name" value="WHTH_GntR"/>
    <property type="match status" value="1"/>
</dbReference>
<evidence type="ECO:0000313" key="6">
    <source>
        <dbReference type="Proteomes" id="UP000241764"/>
    </source>
</evidence>
<proteinExistence type="predicted"/>
<dbReference type="SUPFAM" id="SSF64288">
    <property type="entry name" value="Chorismate lyase-like"/>
    <property type="match status" value="1"/>
</dbReference>
<dbReference type="InterPro" id="IPR036388">
    <property type="entry name" value="WH-like_DNA-bd_sf"/>
</dbReference>
<dbReference type="GO" id="GO:0003677">
    <property type="term" value="F:DNA binding"/>
    <property type="evidence" value="ECO:0007669"/>
    <property type="project" value="UniProtKB-KW"/>
</dbReference>
<dbReference type="InterPro" id="IPR036390">
    <property type="entry name" value="WH_DNA-bd_sf"/>
</dbReference>
<dbReference type="EMBL" id="PGGM01000021">
    <property type="protein sequence ID" value="PSH56486.1"/>
    <property type="molecule type" value="Genomic_DNA"/>
</dbReference>
<dbReference type="Pfam" id="PF00392">
    <property type="entry name" value="GntR"/>
    <property type="match status" value="1"/>
</dbReference>